<dbReference type="NCBIfam" id="TIGR00860">
    <property type="entry name" value="LIC"/>
    <property type="match status" value="1"/>
</dbReference>
<feature type="transmembrane region" description="Helical" evidence="11">
    <location>
        <begin position="259"/>
        <end position="284"/>
    </location>
</feature>
<keyword evidence="8 11" id="KW-0406">Ion transport</keyword>
<feature type="domain" description="Neurotransmitter-gated ion-channel ligand-binding" evidence="12">
    <location>
        <begin position="49"/>
        <end position="257"/>
    </location>
</feature>
<keyword evidence="4" id="KW-1003">Cell membrane</keyword>
<keyword evidence="6 11" id="KW-0732">Signal</keyword>
<reference evidence="14 15" key="2">
    <citation type="journal article" date="2019" name="G3 (Bethesda)">
        <title>Hybrid Assembly of the Genome of the Entomopathogenic Nematode Steinernema carpocapsae Identifies the X-Chromosome.</title>
        <authorList>
            <person name="Serra L."/>
            <person name="Macchietto M."/>
            <person name="Macias-Munoz A."/>
            <person name="McGill C.J."/>
            <person name="Rodriguez I.M."/>
            <person name="Rodriguez B."/>
            <person name="Murad R."/>
            <person name="Mortazavi A."/>
        </authorList>
    </citation>
    <scope>NUCLEOTIDE SEQUENCE [LARGE SCALE GENOMIC DNA]</scope>
    <source>
        <strain evidence="14 15">ALL</strain>
    </source>
</reference>
<feature type="domain" description="Neurotransmitter-gated ion-channel transmembrane" evidence="13">
    <location>
        <begin position="267"/>
        <end position="493"/>
    </location>
</feature>
<name>A0A4U8V2M6_STECR</name>
<evidence type="ECO:0000256" key="2">
    <source>
        <dbReference type="ARBA" id="ARBA00004236"/>
    </source>
</evidence>
<keyword evidence="9 11" id="KW-0472">Membrane</keyword>
<proteinExistence type="inferred from homology"/>
<evidence type="ECO:0000313" key="15">
    <source>
        <dbReference type="Proteomes" id="UP000298663"/>
    </source>
</evidence>
<accession>A0A4U8V2M6</accession>
<feature type="chain" id="PRO_5022249701" description="Ig-like domain-containing protein" evidence="11">
    <location>
        <begin position="23"/>
        <end position="505"/>
    </location>
</feature>
<reference evidence="14 15" key="1">
    <citation type="journal article" date="2015" name="Genome Biol.">
        <title>Comparative genomics of Steinernema reveals deeply conserved gene regulatory networks.</title>
        <authorList>
            <person name="Dillman A.R."/>
            <person name="Macchietto M."/>
            <person name="Porter C.F."/>
            <person name="Rogers A."/>
            <person name="Williams B."/>
            <person name="Antoshechkin I."/>
            <person name="Lee M.M."/>
            <person name="Goodwin Z."/>
            <person name="Lu X."/>
            <person name="Lewis E.E."/>
            <person name="Goodrich-Blair H."/>
            <person name="Stock S.P."/>
            <person name="Adams B.J."/>
            <person name="Sternberg P.W."/>
            <person name="Mortazavi A."/>
        </authorList>
    </citation>
    <scope>NUCLEOTIDE SEQUENCE [LARGE SCALE GENOMIC DNA]</scope>
    <source>
        <strain evidence="14 15">ALL</strain>
    </source>
</reference>
<keyword evidence="15" id="KW-1185">Reference proteome</keyword>
<dbReference type="OrthoDB" id="442503at2759"/>
<dbReference type="InterPro" id="IPR006201">
    <property type="entry name" value="Neur_channel"/>
</dbReference>
<evidence type="ECO:0000256" key="8">
    <source>
        <dbReference type="ARBA" id="ARBA00023065"/>
    </source>
</evidence>
<dbReference type="GO" id="GO:0005886">
    <property type="term" value="C:plasma membrane"/>
    <property type="evidence" value="ECO:0007669"/>
    <property type="project" value="UniProtKB-SubCell"/>
</dbReference>
<evidence type="ECO:0000259" key="12">
    <source>
        <dbReference type="Pfam" id="PF02931"/>
    </source>
</evidence>
<feature type="transmembrane region" description="Helical" evidence="11">
    <location>
        <begin position="291"/>
        <end position="310"/>
    </location>
</feature>
<evidence type="ECO:0008006" key="16">
    <source>
        <dbReference type="Google" id="ProtNLM"/>
    </source>
</evidence>
<organism evidence="14 15">
    <name type="scientific">Steinernema carpocapsae</name>
    <name type="common">Entomopathogenic nematode</name>
    <dbReference type="NCBI Taxonomy" id="34508"/>
    <lineage>
        <taxon>Eukaryota</taxon>
        <taxon>Metazoa</taxon>
        <taxon>Ecdysozoa</taxon>
        <taxon>Nematoda</taxon>
        <taxon>Chromadorea</taxon>
        <taxon>Rhabditida</taxon>
        <taxon>Tylenchina</taxon>
        <taxon>Panagrolaimomorpha</taxon>
        <taxon>Strongyloidoidea</taxon>
        <taxon>Steinernematidae</taxon>
        <taxon>Steinernema</taxon>
    </lineage>
</organism>
<protein>
    <recommendedName>
        <fullName evidence="16">Ig-like domain-containing protein</fullName>
    </recommendedName>
</protein>
<feature type="signal peptide" evidence="11">
    <location>
        <begin position="1"/>
        <end position="22"/>
    </location>
</feature>
<keyword evidence="7 11" id="KW-1133">Transmembrane helix</keyword>
<dbReference type="InterPro" id="IPR036719">
    <property type="entry name" value="Neuro-gated_channel_TM_sf"/>
</dbReference>
<dbReference type="CDD" id="cd18993">
    <property type="entry name" value="LGIC_ECD_GluCl"/>
    <property type="match status" value="1"/>
</dbReference>
<dbReference type="PROSITE" id="PS00236">
    <property type="entry name" value="NEUROTR_ION_CHANNEL"/>
    <property type="match status" value="1"/>
</dbReference>
<dbReference type="InterPro" id="IPR044721">
    <property type="entry name" value="GluCl_TM"/>
</dbReference>
<dbReference type="InterPro" id="IPR006028">
    <property type="entry name" value="GABAA/Glycine_rcpt"/>
</dbReference>
<dbReference type="PRINTS" id="PR00252">
    <property type="entry name" value="NRIONCHANNEL"/>
</dbReference>
<dbReference type="GO" id="GO:0004888">
    <property type="term" value="F:transmembrane signaling receptor activity"/>
    <property type="evidence" value="ECO:0007669"/>
    <property type="project" value="InterPro"/>
</dbReference>
<dbReference type="CDD" id="cd19062">
    <property type="entry name" value="LGIC_TM_GluCl"/>
    <property type="match status" value="1"/>
</dbReference>
<dbReference type="EMBL" id="CM016762">
    <property type="protein sequence ID" value="TMS40191.1"/>
    <property type="molecule type" value="Genomic_DNA"/>
</dbReference>
<evidence type="ECO:0000256" key="4">
    <source>
        <dbReference type="ARBA" id="ARBA00022475"/>
    </source>
</evidence>
<evidence type="ECO:0000256" key="7">
    <source>
        <dbReference type="ARBA" id="ARBA00022989"/>
    </source>
</evidence>
<dbReference type="InterPro" id="IPR018000">
    <property type="entry name" value="Neurotransmitter_ion_chnl_CS"/>
</dbReference>
<dbReference type="Pfam" id="PF02931">
    <property type="entry name" value="Neur_chan_LBD"/>
    <property type="match status" value="1"/>
</dbReference>
<evidence type="ECO:0000256" key="6">
    <source>
        <dbReference type="ARBA" id="ARBA00022729"/>
    </source>
</evidence>
<comment type="subcellular location">
    <subcellularLocation>
        <location evidence="2">Cell membrane</location>
    </subcellularLocation>
    <subcellularLocation>
        <location evidence="1">Membrane</location>
        <topology evidence="1">Multi-pass membrane protein</topology>
    </subcellularLocation>
</comment>
<evidence type="ECO:0000313" key="14">
    <source>
        <dbReference type="EMBL" id="TMS40191.1"/>
    </source>
</evidence>
<keyword evidence="5 11" id="KW-0812">Transmembrane</keyword>
<dbReference type="AlphaFoldDB" id="A0A4U8V2M6"/>
<dbReference type="FunFam" id="1.20.58.390:FF:000082">
    <property type="entry name" value="Glutamate-gated ChLoride channel"/>
    <property type="match status" value="1"/>
</dbReference>
<dbReference type="InterPro" id="IPR006029">
    <property type="entry name" value="Neurotrans-gated_channel_TM"/>
</dbReference>
<evidence type="ECO:0000259" key="13">
    <source>
        <dbReference type="Pfam" id="PF02932"/>
    </source>
</evidence>
<dbReference type="Pfam" id="PF02932">
    <property type="entry name" value="Neur_chan_memb"/>
    <property type="match status" value="1"/>
</dbReference>
<keyword evidence="10 11" id="KW-0407">Ion channel</keyword>
<evidence type="ECO:0000256" key="3">
    <source>
        <dbReference type="ARBA" id="ARBA00022448"/>
    </source>
</evidence>
<dbReference type="Proteomes" id="UP000298663">
    <property type="component" value="Chromosome X"/>
</dbReference>
<dbReference type="GO" id="GO:0005230">
    <property type="term" value="F:extracellular ligand-gated monoatomic ion channel activity"/>
    <property type="evidence" value="ECO:0007669"/>
    <property type="project" value="InterPro"/>
</dbReference>
<dbReference type="STRING" id="34508.A0A4U8V2M6"/>
<dbReference type="InterPro" id="IPR036734">
    <property type="entry name" value="Neur_chan_lig-bd_sf"/>
</dbReference>
<dbReference type="PANTHER" id="PTHR18945">
    <property type="entry name" value="NEUROTRANSMITTER GATED ION CHANNEL"/>
    <property type="match status" value="1"/>
</dbReference>
<dbReference type="SUPFAM" id="SSF63712">
    <property type="entry name" value="Nicotinic receptor ligand binding domain-like"/>
    <property type="match status" value="1"/>
</dbReference>
<comment type="similarity">
    <text evidence="11">Belongs to the ligand-gated ion channel (TC 1.A.9) family.</text>
</comment>
<sequence>MRIVVTFTSLVMFLLAINGINAKRKRLPCKKTAYDRHTTNYRSWREQTTVCELLDGYDSAVRPSGRTPYNDKKGPVVISTSLYIQSIGAVSEKNMEFVAQFRFQQEWFDDRLRFVDDDYRNFDIIHVSRDQKLWIPDTFFQNERNGWYHMLDQENRYLKVRSDGKVIYNRRLTLTLACNMNLLRYPMDVQECLIDFASYAYTTNDIIYEWDDIGIAVDKGANGALPNFEISSYKNSTCHSVTNTGAYSCLRVELELSRVFSFFLLQLYIPSAMLVGVSWVSYWIDWKSTAARVPLAIVTLLTMITQSHAINSNLPPVSYTKAIDVWIGACVVFIFASLIEYAVVNYMGILDEHREMRKVTSNRTRLSNVLDRDFELSTGQMPPQSPNAYSWDTEKKSLIRMRRKLSFQMQVEEESAMELSNLNVPSRDLLRDYDQDWTFHMDTTELAYAGQRKRVELVRWCSLLSSRGRAERIDIIARLIFPIAFMMFNFAYWSIYLREEEPKSS</sequence>
<evidence type="ECO:0000256" key="10">
    <source>
        <dbReference type="ARBA" id="ARBA00023303"/>
    </source>
</evidence>
<dbReference type="Gene3D" id="1.20.58.390">
    <property type="entry name" value="Neurotransmitter-gated ion-channel transmembrane domain"/>
    <property type="match status" value="1"/>
</dbReference>
<keyword evidence="3 11" id="KW-0813">Transport</keyword>
<dbReference type="SUPFAM" id="SSF90112">
    <property type="entry name" value="Neurotransmitter-gated ion-channel transmembrane pore"/>
    <property type="match status" value="1"/>
</dbReference>
<gene>
    <name evidence="14" type="ORF">L596_006600</name>
</gene>
<evidence type="ECO:0000256" key="11">
    <source>
        <dbReference type="RuleBase" id="RU000687"/>
    </source>
</evidence>
<evidence type="ECO:0000256" key="9">
    <source>
        <dbReference type="ARBA" id="ARBA00023136"/>
    </source>
</evidence>
<dbReference type="Gene3D" id="2.70.170.10">
    <property type="entry name" value="Neurotransmitter-gated ion-channel ligand-binding domain"/>
    <property type="match status" value="1"/>
</dbReference>
<evidence type="ECO:0000256" key="5">
    <source>
        <dbReference type="ARBA" id="ARBA00022692"/>
    </source>
</evidence>
<dbReference type="PRINTS" id="PR00253">
    <property type="entry name" value="GABAARECEPTR"/>
</dbReference>
<evidence type="ECO:0000256" key="1">
    <source>
        <dbReference type="ARBA" id="ARBA00004141"/>
    </source>
</evidence>
<dbReference type="InterPro" id="IPR006202">
    <property type="entry name" value="Neur_chan_lig-bd"/>
</dbReference>
<feature type="transmembrane region" description="Helical" evidence="11">
    <location>
        <begin position="475"/>
        <end position="495"/>
    </location>
</feature>
<feature type="transmembrane region" description="Helical" evidence="11">
    <location>
        <begin position="325"/>
        <end position="348"/>
    </location>
</feature>
<dbReference type="InterPro" id="IPR038050">
    <property type="entry name" value="Neuro_actylchol_rec"/>
</dbReference>
<dbReference type="FunFam" id="2.70.170.10:FF:000045">
    <property type="entry name" value="Predicted protein"/>
    <property type="match status" value="1"/>
</dbReference>